<evidence type="ECO:0000256" key="1">
    <source>
        <dbReference type="SAM" id="Coils"/>
    </source>
</evidence>
<organism evidence="3 4">
    <name type="scientific">Hymenoscyphus albidus</name>
    <dbReference type="NCBI Taxonomy" id="595503"/>
    <lineage>
        <taxon>Eukaryota</taxon>
        <taxon>Fungi</taxon>
        <taxon>Dikarya</taxon>
        <taxon>Ascomycota</taxon>
        <taxon>Pezizomycotina</taxon>
        <taxon>Leotiomycetes</taxon>
        <taxon>Helotiales</taxon>
        <taxon>Helotiaceae</taxon>
        <taxon>Hymenoscyphus</taxon>
    </lineage>
</organism>
<keyword evidence="1" id="KW-0175">Coiled coil</keyword>
<evidence type="ECO:0000313" key="4">
    <source>
        <dbReference type="Proteomes" id="UP000701801"/>
    </source>
</evidence>
<evidence type="ECO:0000313" key="3">
    <source>
        <dbReference type="EMBL" id="CAG8978243.1"/>
    </source>
</evidence>
<feature type="coiled-coil region" evidence="1">
    <location>
        <begin position="267"/>
        <end position="294"/>
    </location>
</feature>
<feature type="region of interest" description="Disordered" evidence="2">
    <location>
        <begin position="385"/>
        <end position="438"/>
    </location>
</feature>
<protein>
    <submittedName>
        <fullName evidence="3">Uncharacterized protein</fullName>
    </submittedName>
</protein>
<keyword evidence="4" id="KW-1185">Reference proteome</keyword>
<dbReference type="OrthoDB" id="4203839at2759"/>
<sequence>MHYVASATPTSRPELLFTRSQVPALESLARTLRPARSNLLLYTIRSPRTVRRAASSTNILSWSRAITGADRRVREPASVDWEESMSEQGEPDQVSGLVKAAFTNSRGRGASATPVPDREQPLQPLRTTPAEFQKHLDAMNRGGSRNVSFGSFNGFGPIDNSRPSHTHGHGRGMGSSSTIISGNSFGSGAPLAQTLSGLQINEQTSLSILDSLVWEYISSHDRAVHHNPSMAPSEQPRFLERSGLFRRDYAAMSRRLQRQLEEKDGAAAATRSQLQDLLKKCDDLMKERDDSIQRETIALTQSQAHQTAEKNIRIENQRLTQQVAVLQASTKINFPQRAALPENTSPFAPRNSDPFVSPREYRITTHAGDIPPSILNPNVLALPPNVTSPLKPSTQAPSTQPPLMEIPTEPASLRNRHQHIQHSTATPGQAGPSNNSNMAMVLKPTPESHKFGEEFDLLYRLVERYVNDYCSVPNPEVDQTIPPTKQHLWAYMMDLTYPNQTQDAHNHTKLLIESKESRSYFVMRLILNYLFEEMLTVKTWLGFSLETDQIFKNIKESLAQRGLSTASRQQHIDREVGAVEQIIGADNFDHWAKVTKDHHCARLRDYLGMLLNKGTHRVDAGNELGKIVLHAWSLNLKMRLSHLTFQVIFPLTAGKFLAATMIARDRTDVTPMQLQISQTRLKLVITPVVTLRDDRGPSIKVRNLHHAQVLTMP</sequence>
<feature type="compositionally biased region" description="Polar residues" evidence="2">
    <location>
        <begin position="385"/>
        <end position="398"/>
    </location>
</feature>
<evidence type="ECO:0000256" key="2">
    <source>
        <dbReference type="SAM" id="MobiDB-lite"/>
    </source>
</evidence>
<comment type="caution">
    <text evidence="3">The sequence shown here is derived from an EMBL/GenBank/DDBJ whole genome shotgun (WGS) entry which is preliminary data.</text>
</comment>
<dbReference type="Proteomes" id="UP000701801">
    <property type="component" value="Unassembled WGS sequence"/>
</dbReference>
<accession>A0A9N9LQZ1</accession>
<proteinExistence type="predicted"/>
<name>A0A9N9LQZ1_9HELO</name>
<feature type="compositionally biased region" description="Polar residues" evidence="2">
    <location>
        <begin position="421"/>
        <end position="438"/>
    </location>
</feature>
<dbReference type="AlphaFoldDB" id="A0A9N9LQZ1"/>
<gene>
    <name evidence="3" type="ORF">HYALB_00009140</name>
</gene>
<reference evidence="3" key="1">
    <citation type="submission" date="2021-07" db="EMBL/GenBank/DDBJ databases">
        <authorList>
            <person name="Durling M."/>
        </authorList>
    </citation>
    <scope>NUCLEOTIDE SEQUENCE</scope>
</reference>
<dbReference type="EMBL" id="CAJVRM010000248">
    <property type="protein sequence ID" value="CAG8978243.1"/>
    <property type="molecule type" value="Genomic_DNA"/>
</dbReference>